<reference evidence="5 6" key="1">
    <citation type="submission" date="2023-05" db="EMBL/GenBank/DDBJ databases">
        <title>A 100% complete, gapless, phased diploid assembly of the Scenedesmus obliquus UTEX 3031 genome.</title>
        <authorList>
            <person name="Biondi T.C."/>
            <person name="Hanschen E.R."/>
            <person name="Kwon T."/>
            <person name="Eng W."/>
            <person name="Kruse C.P.S."/>
            <person name="Koehler S.I."/>
            <person name="Kunde Y."/>
            <person name="Gleasner C.D."/>
            <person name="You Mak K.T."/>
            <person name="Polle J."/>
            <person name="Hovde B.T."/>
            <person name="Starkenburg S.R."/>
        </authorList>
    </citation>
    <scope>NUCLEOTIDE SEQUENCE [LARGE SCALE GENOMIC DNA]</scope>
    <source>
        <strain evidence="5 6">DOE0152z</strain>
    </source>
</reference>
<dbReference type="PANTHER" id="PTHR47977">
    <property type="entry name" value="RAS-RELATED PROTEIN RAB"/>
    <property type="match status" value="1"/>
</dbReference>
<dbReference type="Gene3D" id="3.40.50.300">
    <property type="entry name" value="P-loop containing nucleotide triphosphate hydrolases"/>
    <property type="match status" value="1"/>
</dbReference>
<dbReference type="Pfam" id="PF00071">
    <property type="entry name" value="Ras"/>
    <property type="match status" value="1"/>
</dbReference>
<dbReference type="SMART" id="SM00175">
    <property type="entry name" value="RAB"/>
    <property type="match status" value="1"/>
</dbReference>
<dbReference type="PROSITE" id="PS51420">
    <property type="entry name" value="RHO"/>
    <property type="match status" value="1"/>
</dbReference>
<dbReference type="PRINTS" id="PR00449">
    <property type="entry name" value="RASTRNSFRMNG"/>
</dbReference>
<comment type="similarity">
    <text evidence="1">Belongs to the small GTPase superfamily. Rab family.</text>
</comment>
<dbReference type="InterPro" id="IPR001806">
    <property type="entry name" value="Small_GTPase"/>
</dbReference>
<accession>A0ABY8U9Q5</accession>
<sequence length="217" mass="23479">MSDSEDDSNPEVLIKVILCGDSGVGKTCLIERMFSNKFDPTLPSTIGTDQRFKRLKVDGVHIGVSVWDTAGQDRFQSLTPMYFRGAHGVVYVFDVTRRETLDSLGSKWMDDFRQYGTHPEAVQMVVGNKVDLGEEARVVSSDQGAAFARAHGCLYKETSAKEDCGGVEEGVYDALVWGMVATILDTAGLVGRNSRRGNRQLDLGAGGSSGGRRGGCC</sequence>
<keyword evidence="3" id="KW-0342">GTP-binding</keyword>
<dbReference type="InterPro" id="IPR027417">
    <property type="entry name" value="P-loop_NTPase"/>
</dbReference>
<dbReference type="InterPro" id="IPR050227">
    <property type="entry name" value="Rab"/>
</dbReference>
<comment type="subcellular location">
    <subcellularLocation>
        <location evidence="4">Endomembrane system</location>
        <topology evidence="4">Lipid-anchor</topology>
    </subcellularLocation>
</comment>
<dbReference type="PROSITE" id="PS51421">
    <property type="entry name" value="RAS"/>
    <property type="match status" value="1"/>
</dbReference>
<dbReference type="SMART" id="SM00177">
    <property type="entry name" value="ARF"/>
    <property type="match status" value="1"/>
</dbReference>
<dbReference type="Proteomes" id="UP001244341">
    <property type="component" value="Chromosome 9b"/>
</dbReference>
<keyword evidence="2" id="KW-0547">Nucleotide-binding</keyword>
<evidence type="ECO:0000313" key="6">
    <source>
        <dbReference type="Proteomes" id="UP001244341"/>
    </source>
</evidence>
<keyword evidence="6" id="KW-1185">Reference proteome</keyword>
<dbReference type="SMART" id="SM00174">
    <property type="entry name" value="RHO"/>
    <property type="match status" value="1"/>
</dbReference>
<dbReference type="SUPFAM" id="SSF52540">
    <property type="entry name" value="P-loop containing nucleoside triphosphate hydrolases"/>
    <property type="match status" value="1"/>
</dbReference>
<gene>
    <name evidence="5" type="ORF">OEZ85_009676</name>
</gene>
<dbReference type="PROSITE" id="PS51419">
    <property type="entry name" value="RAB"/>
    <property type="match status" value="1"/>
</dbReference>
<proteinExistence type="inferred from homology"/>
<evidence type="ECO:0000256" key="1">
    <source>
        <dbReference type="ARBA" id="ARBA00006270"/>
    </source>
</evidence>
<organism evidence="5 6">
    <name type="scientific">Tetradesmus obliquus</name>
    <name type="common">Green alga</name>
    <name type="synonym">Acutodesmus obliquus</name>
    <dbReference type="NCBI Taxonomy" id="3088"/>
    <lineage>
        <taxon>Eukaryota</taxon>
        <taxon>Viridiplantae</taxon>
        <taxon>Chlorophyta</taxon>
        <taxon>core chlorophytes</taxon>
        <taxon>Chlorophyceae</taxon>
        <taxon>CS clade</taxon>
        <taxon>Sphaeropleales</taxon>
        <taxon>Scenedesmaceae</taxon>
        <taxon>Tetradesmus</taxon>
    </lineage>
</organism>
<dbReference type="SMART" id="SM00173">
    <property type="entry name" value="RAS"/>
    <property type="match status" value="1"/>
</dbReference>
<dbReference type="InterPro" id="IPR005225">
    <property type="entry name" value="Small_GTP-bd"/>
</dbReference>
<dbReference type="CDD" id="cd00154">
    <property type="entry name" value="Rab"/>
    <property type="match status" value="1"/>
</dbReference>
<name>A0ABY8U9Q5_TETOB</name>
<dbReference type="NCBIfam" id="TIGR00231">
    <property type="entry name" value="small_GTP"/>
    <property type="match status" value="1"/>
</dbReference>
<evidence type="ECO:0000313" key="5">
    <source>
        <dbReference type="EMBL" id="WIA18204.1"/>
    </source>
</evidence>
<evidence type="ECO:0000256" key="2">
    <source>
        <dbReference type="ARBA" id="ARBA00022741"/>
    </source>
</evidence>
<evidence type="ECO:0000256" key="3">
    <source>
        <dbReference type="ARBA" id="ARBA00023134"/>
    </source>
</evidence>
<protein>
    <submittedName>
        <fullName evidence="5">Uncharacterized protein</fullName>
    </submittedName>
</protein>
<dbReference type="EMBL" id="CP126216">
    <property type="protein sequence ID" value="WIA18204.1"/>
    <property type="molecule type" value="Genomic_DNA"/>
</dbReference>
<evidence type="ECO:0000256" key="4">
    <source>
        <dbReference type="ARBA" id="ARBA00037868"/>
    </source>
</evidence>